<accession>A0A6I6MZW8</accession>
<evidence type="ECO:0000313" key="2">
    <source>
        <dbReference type="Proteomes" id="UP000436138"/>
    </source>
</evidence>
<dbReference type="Proteomes" id="UP000436138">
    <property type="component" value="Chromosome"/>
</dbReference>
<reference evidence="1 2" key="1">
    <citation type="submission" date="2019-12" db="EMBL/GenBank/DDBJ databases">
        <title>Streptomyces sp. strain T44 isolated from rhizosphere soil of Broussonetia papyrifera.</title>
        <authorList>
            <person name="Mo P."/>
        </authorList>
    </citation>
    <scope>NUCLEOTIDE SEQUENCE [LARGE SCALE GENOMIC DNA]</scope>
    <source>
        <strain evidence="1 2">T44</strain>
    </source>
</reference>
<protein>
    <submittedName>
        <fullName evidence="1">Uncharacterized protein</fullName>
    </submittedName>
</protein>
<name>A0A6I6MZW8_9ACTN</name>
<organism evidence="1 2">
    <name type="scientific">Streptomyces broussonetiae</name>
    <dbReference type="NCBI Taxonomy" id="2686304"/>
    <lineage>
        <taxon>Bacteria</taxon>
        <taxon>Bacillati</taxon>
        <taxon>Actinomycetota</taxon>
        <taxon>Actinomycetes</taxon>
        <taxon>Kitasatosporales</taxon>
        <taxon>Streptomycetaceae</taxon>
        <taxon>Streptomyces</taxon>
    </lineage>
</organism>
<dbReference type="KEGG" id="sbro:GQF42_04025"/>
<dbReference type="RefSeq" id="WP_158917696.1">
    <property type="nucleotide sequence ID" value="NZ_CP047020.1"/>
</dbReference>
<evidence type="ECO:0000313" key="1">
    <source>
        <dbReference type="EMBL" id="QHA02567.1"/>
    </source>
</evidence>
<dbReference type="EMBL" id="CP047020">
    <property type="protein sequence ID" value="QHA02567.1"/>
    <property type="molecule type" value="Genomic_DNA"/>
</dbReference>
<keyword evidence="2" id="KW-1185">Reference proteome</keyword>
<dbReference type="AlphaFoldDB" id="A0A6I6MZW8"/>
<proteinExistence type="predicted"/>
<sequence length="81" mass="9112">MVGDDLVSGIWYLGRMLEREGDAVRAAPKSCRPRPPCPDGADFRHLTGEGGWCARHAYPDRLLHVLRDPARRGLRDLPPHE</sequence>
<gene>
    <name evidence="1" type="ORF">GQF42_04025</name>
</gene>